<accession>A0ABW2AK32</accession>
<evidence type="ECO:0000313" key="2">
    <source>
        <dbReference type="Proteomes" id="UP001596298"/>
    </source>
</evidence>
<name>A0ABW2AK32_9MICO</name>
<protein>
    <recommendedName>
        <fullName evidence="3">Acetone carboxylase</fullName>
    </recommendedName>
</protein>
<organism evidence="1 2">
    <name type="scientific">Flexivirga alba</name>
    <dbReference type="NCBI Taxonomy" id="702742"/>
    <lineage>
        <taxon>Bacteria</taxon>
        <taxon>Bacillati</taxon>
        <taxon>Actinomycetota</taxon>
        <taxon>Actinomycetes</taxon>
        <taxon>Micrococcales</taxon>
        <taxon>Dermacoccaceae</taxon>
        <taxon>Flexivirga</taxon>
    </lineage>
</organism>
<dbReference type="EMBL" id="JBHSWH010000001">
    <property type="protein sequence ID" value="MFC6707191.1"/>
    <property type="molecule type" value="Genomic_DNA"/>
</dbReference>
<comment type="caution">
    <text evidence="1">The sequence shown here is derived from an EMBL/GenBank/DDBJ whole genome shotgun (WGS) entry which is preliminary data.</text>
</comment>
<sequence>MRLPGAEPDQPTQCSAKGCRRDASYALVWRNPKIHDEDRHKTWLACDEHRTTLSEFLSFRGFPLEIKPIDELPPSE</sequence>
<dbReference type="RefSeq" id="WP_382403859.1">
    <property type="nucleotide sequence ID" value="NZ_JBHSWH010000001.1"/>
</dbReference>
<keyword evidence="2" id="KW-1185">Reference proteome</keyword>
<gene>
    <name evidence="1" type="ORF">ACFQDH_18495</name>
</gene>
<evidence type="ECO:0000313" key="1">
    <source>
        <dbReference type="EMBL" id="MFC6707191.1"/>
    </source>
</evidence>
<dbReference type="Proteomes" id="UP001596298">
    <property type="component" value="Unassembled WGS sequence"/>
</dbReference>
<evidence type="ECO:0008006" key="3">
    <source>
        <dbReference type="Google" id="ProtNLM"/>
    </source>
</evidence>
<proteinExistence type="predicted"/>
<reference evidence="2" key="1">
    <citation type="journal article" date="2019" name="Int. J. Syst. Evol. Microbiol.">
        <title>The Global Catalogue of Microorganisms (GCM) 10K type strain sequencing project: providing services to taxonomists for standard genome sequencing and annotation.</title>
        <authorList>
            <consortium name="The Broad Institute Genomics Platform"/>
            <consortium name="The Broad Institute Genome Sequencing Center for Infectious Disease"/>
            <person name="Wu L."/>
            <person name="Ma J."/>
        </authorList>
    </citation>
    <scope>NUCLEOTIDE SEQUENCE [LARGE SCALE GENOMIC DNA]</scope>
    <source>
        <strain evidence="2">CCUG 58127</strain>
    </source>
</reference>